<feature type="chain" id="PRO_5043314337" evidence="1">
    <location>
        <begin position="26"/>
        <end position="138"/>
    </location>
</feature>
<organism evidence="2 3">
    <name type="scientific">Pocillopora meandrina</name>
    <dbReference type="NCBI Taxonomy" id="46732"/>
    <lineage>
        <taxon>Eukaryota</taxon>
        <taxon>Metazoa</taxon>
        <taxon>Cnidaria</taxon>
        <taxon>Anthozoa</taxon>
        <taxon>Hexacorallia</taxon>
        <taxon>Scleractinia</taxon>
        <taxon>Astrocoeniina</taxon>
        <taxon>Pocilloporidae</taxon>
        <taxon>Pocillopora</taxon>
    </lineage>
</organism>
<sequence>SSPSTRKYHAFVVLLIFNAVGITLKQDTFTTDMSKLAANFGEGNKNTVYHFLRELILEEEYAWFVNQEGRFRINWVAAVERHIEYRAKKNPGFDTSIDRSRASNSFREALLLRCYRDDGAKEYKECRKFSENNKVVER</sequence>
<dbReference type="Proteomes" id="UP001159428">
    <property type="component" value="Unassembled WGS sequence"/>
</dbReference>
<protein>
    <submittedName>
        <fullName evidence="2">Uncharacterized protein</fullName>
    </submittedName>
</protein>
<evidence type="ECO:0000313" key="3">
    <source>
        <dbReference type="Proteomes" id="UP001159428"/>
    </source>
</evidence>
<feature type="non-terminal residue" evidence="2">
    <location>
        <position position="1"/>
    </location>
</feature>
<evidence type="ECO:0000256" key="1">
    <source>
        <dbReference type="SAM" id="SignalP"/>
    </source>
</evidence>
<proteinExistence type="predicted"/>
<name>A0AAU9WXD7_9CNID</name>
<comment type="caution">
    <text evidence="2">The sequence shown here is derived from an EMBL/GenBank/DDBJ whole genome shotgun (WGS) entry which is preliminary data.</text>
</comment>
<feature type="non-terminal residue" evidence="2">
    <location>
        <position position="138"/>
    </location>
</feature>
<feature type="signal peptide" evidence="1">
    <location>
        <begin position="1"/>
        <end position="25"/>
    </location>
</feature>
<dbReference type="EMBL" id="CALNXJ010000024">
    <property type="protein sequence ID" value="CAH3129496.1"/>
    <property type="molecule type" value="Genomic_DNA"/>
</dbReference>
<keyword evidence="3" id="KW-1185">Reference proteome</keyword>
<accession>A0AAU9WXD7</accession>
<reference evidence="2 3" key="1">
    <citation type="submission" date="2022-05" db="EMBL/GenBank/DDBJ databases">
        <authorList>
            <consortium name="Genoscope - CEA"/>
            <person name="William W."/>
        </authorList>
    </citation>
    <scope>NUCLEOTIDE SEQUENCE [LARGE SCALE GENOMIC DNA]</scope>
</reference>
<evidence type="ECO:0000313" key="2">
    <source>
        <dbReference type="EMBL" id="CAH3129496.1"/>
    </source>
</evidence>
<keyword evidence="1" id="KW-0732">Signal</keyword>
<dbReference type="AlphaFoldDB" id="A0AAU9WXD7"/>
<gene>
    <name evidence="2" type="ORF">PMEA_00013982</name>
</gene>